<dbReference type="InterPro" id="IPR051678">
    <property type="entry name" value="AGP_Transferase"/>
</dbReference>
<dbReference type="InterPro" id="IPR002575">
    <property type="entry name" value="Aminoglycoside_PTrfase"/>
</dbReference>
<accession>A0A345HRB7</accession>
<dbReference type="Gene3D" id="3.90.1200.10">
    <property type="match status" value="1"/>
</dbReference>
<gene>
    <name evidence="2" type="ORF">DVK44_18015</name>
</gene>
<protein>
    <recommendedName>
        <fullName evidence="1">Aminoglycoside phosphotransferase domain-containing protein</fullName>
    </recommendedName>
</protein>
<organism evidence="2 3">
    <name type="scientific">Streptomyces paludis</name>
    <dbReference type="NCBI Taxonomy" id="2282738"/>
    <lineage>
        <taxon>Bacteria</taxon>
        <taxon>Bacillati</taxon>
        <taxon>Actinomycetota</taxon>
        <taxon>Actinomycetes</taxon>
        <taxon>Kitasatosporales</taxon>
        <taxon>Streptomycetaceae</taxon>
        <taxon>Streptomyces</taxon>
    </lineage>
</organism>
<evidence type="ECO:0000313" key="3">
    <source>
        <dbReference type="Proteomes" id="UP000253868"/>
    </source>
</evidence>
<evidence type="ECO:0000313" key="2">
    <source>
        <dbReference type="EMBL" id="AXG79241.1"/>
    </source>
</evidence>
<dbReference type="Pfam" id="PF01636">
    <property type="entry name" value="APH"/>
    <property type="match status" value="1"/>
</dbReference>
<name>A0A345HRB7_9ACTN</name>
<dbReference type="AlphaFoldDB" id="A0A345HRB7"/>
<keyword evidence="3" id="KW-1185">Reference proteome</keyword>
<dbReference type="OrthoDB" id="3806873at2"/>
<dbReference type="Gene3D" id="3.30.200.20">
    <property type="entry name" value="Phosphorylase Kinase, domain 1"/>
    <property type="match status" value="1"/>
</dbReference>
<feature type="domain" description="Aminoglycoside phosphotransferase" evidence="1">
    <location>
        <begin position="27"/>
        <end position="247"/>
    </location>
</feature>
<dbReference type="SUPFAM" id="SSF56112">
    <property type="entry name" value="Protein kinase-like (PK-like)"/>
    <property type="match status" value="1"/>
</dbReference>
<sequence>MTTNPPPAAHPATQAVTTFTGRRLSLVTPLHGGRSHTTLLAYDTTTGAPVVLKTGGDPLKIHHEARALTALAALPSTPCPQLVEASRIRMPHSRPPSQPCLVLRHIPGRHPRTPDDYRALGAALALWHTTPTTTFRAFAISPTDLIRPARSYAATTAPHLTQLLDTLVPLHAHSWAEPVLTHGDAGPANTLVNRGRAVLLDCENSALAHPGLDLGRALFLTDLEEPTDQNPSRIESLLSGYTSHRPLPDRLTQWMSAAGLGIAAWRHAHRARIDVPPPDEALARAEYWVRASPF</sequence>
<dbReference type="Proteomes" id="UP000253868">
    <property type="component" value="Chromosome"/>
</dbReference>
<dbReference type="RefSeq" id="WP_114660574.1">
    <property type="nucleotide sequence ID" value="NZ_CP031194.1"/>
</dbReference>
<reference evidence="3" key="1">
    <citation type="submission" date="2018-07" db="EMBL/GenBank/DDBJ databases">
        <authorList>
            <person name="Zhao J."/>
        </authorList>
    </citation>
    <scope>NUCLEOTIDE SEQUENCE [LARGE SCALE GENOMIC DNA]</scope>
    <source>
        <strain evidence="3">GSSD-12</strain>
    </source>
</reference>
<dbReference type="PANTHER" id="PTHR21310">
    <property type="entry name" value="AMINOGLYCOSIDE PHOSPHOTRANSFERASE-RELATED-RELATED"/>
    <property type="match status" value="1"/>
</dbReference>
<proteinExistence type="predicted"/>
<dbReference type="KEGG" id="spad:DVK44_18015"/>
<dbReference type="EMBL" id="CP031194">
    <property type="protein sequence ID" value="AXG79241.1"/>
    <property type="molecule type" value="Genomic_DNA"/>
</dbReference>
<dbReference type="InterPro" id="IPR011009">
    <property type="entry name" value="Kinase-like_dom_sf"/>
</dbReference>
<evidence type="ECO:0000259" key="1">
    <source>
        <dbReference type="Pfam" id="PF01636"/>
    </source>
</evidence>